<organism evidence="2 4">
    <name type="scientific">Haemaphysalis longicornis</name>
    <name type="common">Bush tick</name>
    <dbReference type="NCBI Taxonomy" id="44386"/>
    <lineage>
        <taxon>Eukaryota</taxon>
        <taxon>Metazoa</taxon>
        <taxon>Ecdysozoa</taxon>
        <taxon>Arthropoda</taxon>
        <taxon>Chelicerata</taxon>
        <taxon>Arachnida</taxon>
        <taxon>Acari</taxon>
        <taxon>Parasitiformes</taxon>
        <taxon>Ixodida</taxon>
        <taxon>Ixodoidea</taxon>
        <taxon>Ixodidae</taxon>
        <taxon>Haemaphysalinae</taxon>
        <taxon>Haemaphysalis</taxon>
    </lineage>
</organism>
<reference evidence="2 4" key="1">
    <citation type="journal article" date="2020" name="Cell">
        <title>Large-Scale Comparative Analyses of Tick Genomes Elucidate Their Genetic Diversity and Vector Capacities.</title>
        <authorList>
            <consortium name="Tick Genome and Microbiome Consortium (TIGMIC)"/>
            <person name="Jia N."/>
            <person name="Wang J."/>
            <person name="Shi W."/>
            <person name="Du L."/>
            <person name="Sun Y."/>
            <person name="Zhan W."/>
            <person name="Jiang J.F."/>
            <person name="Wang Q."/>
            <person name="Zhang B."/>
            <person name="Ji P."/>
            <person name="Bell-Sakyi L."/>
            <person name="Cui X.M."/>
            <person name="Yuan T.T."/>
            <person name="Jiang B.G."/>
            <person name="Yang W.F."/>
            <person name="Lam T.T."/>
            <person name="Chang Q.C."/>
            <person name="Ding S.J."/>
            <person name="Wang X.J."/>
            <person name="Zhu J.G."/>
            <person name="Ruan X.D."/>
            <person name="Zhao L."/>
            <person name="Wei J.T."/>
            <person name="Ye R.Z."/>
            <person name="Que T.C."/>
            <person name="Du C.H."/>
            <person name="Zhou Y.H."/>
            <person name="Cheng J.X."/>
            <person name="Dai P.F."/>
            <person name="Guo W.B."/>
            <person name="Han X.H."/>
            <person name="Huang E.J."/>
            <person name="Li L.F."/>
            <person name="Wei W."/>
            <person name="Gao Y.C."/>
            <person name="Liu J.Z."/>
            <person name="Shao H.Z."/>
            <person name="Wang X."/>
            <person name="Wang C.C."/>
            <person name="Yang T.C."/>
            <person name="Huo Q.B."/>
            <person name="Li W."/>
            <person name="Chen H.Y."/>
            <person name="Chen S.E."/>
            <person name="Zhou L.G."/>
            <person name="Ni X.B."/>
            <person name="Tian J.H."/>
            <person name="Sheng Y."/>
            <person name="Liu T."/>
            <person name="Pan Y.S."/>
            <person name="Xia L.Y."/>
            <person name="Li J."/>
            <person name="Zhao F."/>
            <person name="Cao W.C."/>
        </authorList>
    </citation>
    <scope>NUCLEOTIDE SEQUENCE [LARGE SCALE GENOMIC DNA]</scope>
    <source>
        <strain evidence="2">HaeL-2018</strain>
    </source>
</reference>
<proteinExistence type="predicted"/>
<evidence type="ECO:0000313" key="3">
    <source>
        <dbReference type="EMBL" id="KAH9384999.1"/>
    </source>
</evidence>
<comment type="caution">
    <text evidence="2">The sequence shown here is derived from an EMBL/GenBank/DDBJ whole genome shotgun (WGS) entry which is preliminary data.</text>
</comment>
<dbReference type="Proteomes" id="UP000821853">
    <property type="component" value="Unassembled WGS sequence"/>
</dbReference>
<feature type="region of interest" description="Disordered" evidence="1">
    <location>
        <begin position="174"/>
        <end position="198"/>
    </location>
</feature>
<evidence type="ECO:0000313" key="2">
    <source>
        <dbReference type="EMBL" id="KAH9378556.1"/>
    </source>
</evidence>
<feature type="compositionally biased region" description="Basic and acidic residues" evidence="1">
    <location>
        <begin position="115"/>
        <end position="139"/>
    </location>
</feature>
<gene>
    <name evidence="2" type="ORF">HPB48_016043</name>
    <name evidence="3" type="ORF">HPB48_027035</name>
</gene>
<evidence type="ECO:0000256" key="1">
    <source>
        <dbReference type="SAM" id="MobiDB-lite"/>
    </source>
</evidence>
<accession>A0A9J6GWD0</accession>
<dbReference type="EMBL" id="JABSTR010003634">
    <property type="protein sequence ID" value="KAH9384999.1"/>
    <property type="molecule type" value="Genomic_DNA"/>
</dbReference>
<name>A0A9J6GWD0_HAELO</name>
<dbReference type="VEuPathDB" id="VectorBase:HLOH_046678"/>
<dbReference type="EMBL" id="JABSTR010000009">
    <property type="protein sequence ID" value="KAH9378556.1"/>
    <property type="molecule type" value="Genomic_DNA"/>
</dbReference>
<keyword evidence="4" id="KW-1185">Reference proteome</keyword>
<protein>
    <submittedName>
        <fullName evidence="2">Uncharacterized protein</fullName>
    </submittedName>
</protein>
<feature type="region of interest" description="Disordered" evidence="1">
    <location>
        <begin position="103"/>
        <end position="139"/>
    </location>
</feature>
<evidence type="ECO:0000313" key="4">
    <source>
        <dbReference type="Proteomes" id="UP000821853"/>
    </source>
</evidence>
<sequence length="198" mass="20286">MSDAGRMDTGPTSAINPPTILSKSARSVVFAIPLLSTLAPHAAPSVGWTAIQATKHASSGIATHTYCSDAAGIKNRTDNTTPDDPFAARMGIPLAFSAKLGTIPPPSRVARAPPHPKELSAGHAPKNDEQARGVSDRSDALRRRSLLDADAAPLKNGGKAGLPVAIAAPLPPASEAAPVEVSSGLRHQALQAPVCPPR</sequence>
<dbReference type="VEuPathDB" id="VectorBase:HLOH_061431"/>
<dbReference type="AlphaFoldDB" id="A0A9J6GWD0"/>